<dbReference type="EMBL" id="QUOV01000001">
    <property type="protein sequence ID" value="REL37159.1"/>
    <property type="molecule type" value="Genomic_DNA"/>
</dbReference>
<dbReference type="CDD" id="cd00156">
    <property type="entry name" value="REC"/>
    <property type="match status" value="1"/>
</dbReference>
<name>A0A3E0UJS1_9GAMM</name>
<dbReference type="InterPro" id="IPR043128">
    <property type="entry name" value="Rev_trsase/Diguanyl_cyclase"/>
</dbReference>
<dbReference type="InterPro" id="IPR052155">
    <property type="entry name" value="Biofilm_reg_signaling"/>
</dbReference>
<dbReference type="InterPro" id="IPR001633">
    <property type="entry name" value="EAL_dom"/>
</dbReference>
<dbReference type="CDD" id="cd01948">
    <property type="entry name" value="EAL"/>
    <property type="match status" value="1"/>
</dbReference>
<feature type="domain" description="GGDEF" evidence="5">
    <location>
        <begin position="176"/>
        <end position="309"/>
    </location>
</feature>
<dbReference type="Gene3D" id="3.40.50.2300">
    <property type="match status" value="1"/>
</dbReference>
<dbReference type="Gene3D" id="3.20.20.450">
    <property type="entry name" value="EAL domain"/>
    <property type="match status" value="1"/>
</dbReference>
<evidence type="ECO:0000313" key="6">
    <source>
        <dbReference type="EMBL" id="REL37159.1"/>
    </source>
</evidence>
<evidence type="ECO:0000259" key="5">
    <source>
        <dbReference type="PROSITE" id="PS50887"/>
    </source>
</evidence>
<dbReference type="RefSeq" id="WP_116002155.1">
    <property type="nucleotide sequence ID" value="NZ_QUOV01000001.1"/>
</dbReference>
<proteinExistence type="predicted"/>
<dbReference type="SMART" id="SM00052">
    <property type="entry name" value="EAL"/>
    <property type="match status" value="1"/>
</dbReference>
<dbReference type="InterPro" id="IPR029787">
    <property type="entry name" value="Nucleotide_cyclase"/>
</dbReference>
<dbReference type="InterPro" id="IPR000160">
    <property type="entry name" value="GGDEF_dom"/>
</dbReference>
<dbReference type="SUPFAM" id="SSF52172">
    <property type="entry name" value="CheY-like"/>
    <property type="match status" value="1"/>
</dbReference>
<evidence type="ECO:0000256" key="2">
    <source>
        <dbReference type="PROSITE-ProRule" id="PRU00169"/>
    </source>
</evidence>
<protein>
    <submittedName>
        <fullName evidence="6">GGDEF domain-containing response regulator</fullName>
    </submittedName>
</protein>
<gene>
    <name evidence="6" type="ORF">DXX92_18605</name>
</gene>
<evidence type="ECO:0000259" key="3">
    <source>
        <dbReference type="PROSITE" id="PS50110"/>
    </source>
</evidence>
<dbReference type="FunFam" id="3.30.70.270:FF:000001">
    <property type="entry name" value="Diguanylate cyclase domain protein"/>
    <property type="match status" value="1"/>
</dbReference>
<dbReference type="OrthoDB" id="9816034at2"/>
<dbReference type="PROSITE" id="PS50110">
    <property type="entry name" value="RESPONSE_REGULATORY"/>
    <property type="match status" value="1"/>
</dbReference>
<feature type="modified residue" description="4-aspartylphosphate" evidence="2">
    <location>
        <position position="57"/>
    </location>
</feature>
<evidence type="ECO:0000259" key="4">
    <source>
        <dbReference type="PROSITE" id="PS50883"/>
    </source>
</evidence>
<dbReference type="GO" id="GO:0000160">
    <property type="term" value="P:phosphorelay signal transduction system"/>
    <property type="evidence" value="ECO:0007669"/>
    <property type="project" value="InterPro"/>
</dbReference>
<reference evidence="6 7" key="1">
    <citation type="submission" date="2018-08" db="EMBL/GenBank/DDBJ databases">
        <title>Thalassotalea euphylliae genome.</title>
        <authorList>
            <person name="Summers S."/>
            <person name="Rice S.A."/>
            <person name="Freckelton M.L."/>
            <person name="Nedved B.T."/>
            <person name="Hadfield M.G."/>
        </authorList>
    </citation>
    <scope>NUCLEOTIDE SEQUENCE [LARGE SCALE GENOMIC DNA]</scope>
    <source>
        <strain evidence="6 7">H2</strain>
    </source>
</reference>
<evidence type="ECO:0000313" key="7">
    <source>
        <dbReference type="Proteomes" id="UP000256999"/>
    </source>
</evidence>
<dbReference type="GO" id="GO:0003824">
    <property type="term" value="F:catalytic activity"/>
    <property type="evidence" value="ECO:0007669"/>
    <property type="project" value="UniProtKB-ARBA"/>
</dbReference>
<dbReference type="SUPFAM" id="SSF141868">
    <property type="entry name" value="EAL domain-like"/>
    <property type="match status" value="1"/>
</dbReference>
<feature type="domain" description="Response regulatory" evidence="3">
    <location>
        <begin position="6"/>
        <end position="124"/>
    </location>
</feature>
<dbReference type="PROSITE" id="PS50883">
    <property type="entry name" value="EAL"/>
    <property type="match status" value="1"/>
</dbReference>
<organism evidence="6 7">
    <name type="scientific">Thalassotalea euphylliae</name>
    <dbReference type="NCBI Taxonomy" id="1655234"/>
    <lineage>
        <taxon>Bacteria</taxon>
        <taxon>Pseudomonadati</taxon>
        <taxon>Pseudomonadota</taxon>
        <taxon>Gammaproteobacteria</taxon>
        <taxon>Alteromonadales</taxon>
        <taxon>Colwelliaceae</taxon>
        <taxon>Thalassotalea</taxon>
    </lineage>
</organism>
<dbReference type="SUPFAM" id="SSF55073">
    <property type="entry name" value="Nucleotide cyclase"/>
    <property type="match status" value="1"/>
</dbReference>
<dbReference type="CDD" id="cd01949">
    <property type="entry name" value="GGDEF"/>
    <property type="match status" value="1"/>
</dbReference>
<dbReference type="SMART" id="SM00267">
    <property type="entry name" value="GGDEF"/>
    <property type="match status" value="1"/>
</dbReference>
<evidence type="ECO:0000256" key="1">
    <source>
        <dbReference type="ARBA" id="ARBA00001946"/>
    </source>
</evidence>
<dbReference type="SMART" id="SM00448">
    <property type="entry name" value="REC"/>
    <property type="match status" value="1"/>
</dbReference>
<dbReference type="Gene3D" id="3.30.70.270">
    <property type="match status" value="1"/>
</dbReference>
<dbReference type="Pfam" id="PF00563">
    <property type="entry name" value="EAL"/>
    <property type="match status" value="1"/>
</dbReference>
<comment type="cofactor">
    <cofactor evidence="1">
        <name>Mg(2+)</name>
        <dbReference type="ChEBI" id="CHEBI:18420"/>
    </cofactor>
</comment>
<dbReference type="InterPro" id="IPR001789">
    <property type="entry name" value="Sig_transdc_resp-reg_receiver"/>
</dbReference>
<dbReference type="AlphaFoldDB" id="A0A3E0UJS1"/>
<dbReference type="PROSITE" id="PS50887">
    <property type="entry name" value="GGDEF"/>
    <property type="match status" value="1"/>
</dbReference>
<dbReference type="NCBIfam" id="TIGR00254">
    <property type="entry name" value="GGDEF"/>
    <property type="match status" value="1"/>
</dbReference>
<dbReference type="InterPro" id="IPR035919">
    <property type="entry name" value="EAL_sf"/>
</dbReference>
<sequence>MYNQLNVLIVDDDDIERASLKRALSNADFNYNIVEESEPNKALQQLTYQNFDVVLLDYLMPAVNGIELMLKLKKSPFVCETAFIMVSNYADDELILDAINAGAQDFVLKEDITPSQLKRSILQAKKRYELEQELYDSYQKVKSMAERDSLTGLYNRYHFEESLLQRIKAGLRHPSEIIVVMLLDLDKFKHINDTYGHNVGDQLLVEVAKRFKKVFRSNELFARLGGDEFAFACGQLKSLVEAKQIGNRLLEALAEPFMIDDHLVHSSASVGMALFPLNGDTQTELMKCADIAMYRAKQNVHEKLCVYEDNMQAEILFKYKIETELRRASFAQDFELHYQPIVKQGQIMGAEALVRWPKANVTQRPDQFIPVAEECGLIQKLGLWVFDKALEELATYLQSPASEFYVSINVSPCQLTEAGFAKAIINRLKQKKILAKNITIEITETALLNDNTATLENLEALYEYGIKIALDDFGTGYSSLSHLLKCPIHTVKIDRSIIDDSGSQHSMSKAMLAGVASMLQKLNMRVVAEGIESAEQADYCQQLHIHYHQGYFYYKPMPLASLTKLVSRSDQISSAYS</sequence>
<dbReference type="PANTHER" id="PTHR44757:SF2">
    <property type="entry name" value="BIOFILM ARCHITECTURE MAINTENANCE PROTEIN MBAA"/>
    <property type="match status" value="1"/>
</dbReference>
<feature type="domain" description="EAL" evidence="4">
    <location>
        <begin position="318"/>
        <end position="570"/>
    </location>
</feature>
<dbReference type="InterPro" id="IPR011006">
    <property type="entry name" value="CheY-like_superfamily"/>
</dbReference>
<dbReference type="Proteomes" id="UP000256999">
    <property type="component" value="Unassembled WGS sequence"/>
</dbReference>
<comment type="caution">
    <text evidence="6">The sequence shown here is derived from an EMBL/GenBank/DDBJ whole genome shotgun (WGS) entry which is preliminary data.</text>
</comment>
<dbReference type="PANTHER" id="PTHR44757">
    <property type="entry name" value="DIGUANYLATE CYCLASE DGCP"/>
    <property type="match status" value="1"/>
</dbReference>
<keyword evidence="2" id="KW-0597">Phosphoprotein</keyword>
<accession>A0A3E0UJS1</accession>
<dbReference type="Pfam" id="PF00990">
    <property type="entry name" value="GGDEF"/>
    <property type="match status" value="1"/>
</dbReference>
<dbReference type="Pfam" id="PF00072">
    <property type="entry name" value="Response_reg"/>
    <property type="match status" value="1"/>
</dbReference>